<dbReference type="InterPro" id="IPR056098">
    <property type="entry name" value="Acb2/Tad1_hairpin"/>
</dbReference>
<reference evidence="3" key="1">
    <citation type="submission" date="2019-02" db="EMBL/GenBank/DDBJ databases">
        <authorList>
            <person name="Gruber-Vodicka R. H."/>
            <person name="Seah K. B. B."/>
        </authorList>
    </citation>
    <scope>NUCLEOTIDE SEQUENCE</scope>
    <source>
        <strain evidence="3">BECK_BY7</strain>
    </source>
</reference>
<protein>
    <recommendedName>
        <fullName evidence="2">Acb2/Tad1 hairpin domain-containing protein</fullName>
    </recommendedName>
</protein>
<dbReference type="EMBL" id="CAADFN010000022">
    <property type="protein sequence ID" value="VFK16300.1"/>
    <property type="molecule type" value="Genomic_DNA"/>
</dbReference>
<sequence>MGIQNHHKQLSKNQIDAVAKVKGCEAALLDAVMNHDVDGADPRWTATAITDIEKGAMCAIRAVVENEVS</sequence>
<proteinExistence type="predicted"/>
<organism evidence="3">
    <name type="scientific">Candidatus Kentrum sp. LFY</name>
    <dbReference type="NCBI Taxonomy" id="2126342"/>
    <lineage>
        <taxon>Bacteria</taxon>
        <taxon>Pseudomonadati</taxon>
        <taxon>Pseudomonadota</taxon>
        <taxon>Gammaproteobacteria</taxon>
        <taxon>Candidatus Kentrum</taxon>
    </lineage>
</organism>
<feature type="domain" description="Acb2/Tad1 hairpin" evidence="2">
    <location>
        <begin position="8"/>
        <end position="63"/>
    </location>
</feature>
<accession>A0A450WGY0</accession>
<dbReference type="GO" id="GO:0000166">
    <property type="term" value="F:nucleotide binding"/>
    <property type="evidence" value="ECO:0007669"/>
    <property type="project" value="UniProtKB-KW"/>
</dbReference>
<dbReference type="AlphaFoldDB" id="A0A450WGY0"/>
<evidence type="ECO:0000313" key="3">
    <source>
        <dbReference type="EMBL" id="VFK16300.1"/>
    </source>
</evidence>
<dbReference type="Pfam" id="PF24729">
    <property type="entry name" value="Acb2_Tad1_hairpin"/>
    <property type="match status" value="1"/>
</dbReference>
<gene>
    <name evidence="3" type="ORF">BECKLFY1418C_GA0070996_102238</name>
</gene>
<keyword evidence="1" id="KW-0547">Nucleotide-binding</keyword>
<name>A0A450WGY0_9GAMM</name>
<evidence type="ECO:0000259" key="2">
    <source>
        <dbReference type="Pfam" id="PF24729"/>
    </source>
</evidence>
<evidence type="ECO:0000256" key="1">
    <source>
        <dbReference type="ARBA" id="ARBA00022741"/>
    </source>
</evidence>